<evidence type="ECO:0000256" key="7">
    <source>
        <dbReference type="SAM" id="Phobius"/>
    </source>
</evidence>
<evidence type="ECO:0000256" key="4">
    <source>
        <dbReference type="ARBA" id="ARBA00022989"/>
    </source>
</evidence>
<dbReference type="GO" id="GO:0032979">
    <property type="term" value="P:protein insertion into mitochondrial inner membrane from matrix"/>
    <property type="evidence" value="ECO:0007669"/>
    <property type="project" value="TreeGrafter"/>
</dbReference>
<reference evidence="8 9" key="2">
    <citation type="journal article" date="2021" name="Curr. Genet.">
        <title>Genetic response to nitrogen starvation in the aggressive Eucalyptus foliar pathogen Teratosphaeria destructans.</title>
        <authorList>
            <person name="Havenga M."/>
            <person name="Wingfield B.D."/>
            <person name="Wingfield M.J."/>
            <person name="Dreyer L.L."/>
            <person name="Roets F."/>
            <person name="Aylward J."/>
        </authorList>
    </citation>
    <scope>NUCLEOTIDE SEQUENCE [LARGE SCALE GENOMIC DNA]</scope>
    <source>
        <strain evidence="8">CMW44962</strain>
    </source>
</reference>
<sequence length="458" mass="51078">MASIMLACRPARASLLSLPPHLRLHAYQHSPPRHFSASAPAPHQSALVDSAVAPFTTLLDALHATGLPWCAVIPLAAVVARGIIALLLPVNNTRIIQLRSSDEMWEARQVDEEVRQKAGHSLPARVKTAFWINFRLWRMKRATLHELGSMFGAPYWHWRGGVGFGMLIAMTEAIRIKAGAREGLLPLILHPLQYLFDGFKAFWNHFRHPNGSELPSSTPGSAPLTSPSQPTPHEAISEWPPQTPTPDQLASSDPTLSSAAEAAQSTIGESASTAIDQTSQLLPSSRHFDPTMQTEGLPWCLDLTQPDPTFALPIMLSAYMVWNVIANARANHRLKRNPSQESPNPTTEDDAALSRLTSKLHANLPAPLRWCLSKVYNLETRKLAMIPPLNRWQLVKLTFSYLFFFVAIKIPAGILVYMLTSQLIGRLQGKWLDRRMPIRRGVQPCRRPLRLRTRGPWE</sequence>
<evidence type="ECO:0000256" key="2">
    <source>
        <dbReference type="ARBA" id="ARBA00009877"/>
    </source>
</evidence>
<feature type="region of interest" description="Disordered" evidence="6">
    <location>
        <begin position="212"/>
        <end position="273"/>
    </location>
</feature>
<organism evidence="8 9">
    <name type="scientific">Teratosphaeria destructans</name>
    <dbReference type="NCBI Taxonomy" id="418781"/>
    <lineage>
        <taxon>Eukaryota</taxon>
        <taxon>Fungi</taxon>
        <taxon>Dikarya</taxon>
        <taxon>Ascomycota</taxon>
        <taxon>Pezizomycotina</taxon>
        <taxon>Dothideomycetes</taxon>
        <taxon>Dothideomycetidae</taxon>
        <taxon>Mycosphaerellales</taxon>
        <taxon>Teratosphaeriaceae</taxon>
        <taxon>Teratosphaeria</taxon>
    </lineage>
</organism>
<reference evidence="8 9" key="1">
    <citation type="journal article" date="2018" name="IMA Fungus">
        <title>IMA Genome-F 10: Nine draft genome sequences of Claviceps purpurea s.lat., including C. arundinis, C. humidiphila, and C. cf. spartinae, pseudomolecules for the pitch canker pathogen Fusarium circinatum, draft genome of Davidsoniella eucalypti, Grosmannia galeiformis, Quambalaria eucalypti, and Teratosphaeria destructans.</title>
        <authorList>
            <person name="Wingfield B.D."/>
            <person name="Liu M."/>
            <person name="Nguyen H.D."/>
            <person name="Lane F.A."/>
            <person name="Morgan S.W."/>
            <person name="De Vos L."/>
            <person name="Wilken P.M."/>
            <person name="Duong T.A."/>
            <person name="Aylward J."/>
            <person name="Coetzee M.P."/>
            <person name="Dadej K."/>
            <person name="De Beer Z.W."/>
            <person name="Findlay W."/>
            <person name="Havenga M."/>
            <person name="Kolarik M."/>
            <person name="Menzies J.G."/>
            <person name="Naidoo K."/>
            <person name="Pochopski O."/>
            <person name="Shoukouhi P."/>
            <person name="Santana Q.C."/>
            <person name="Seifert K.A."/>
            <person name="Soal N."/>
            <person name="Steenkamp E.T."/>
            <person name="Tatham C.T."/>
            <person name="van der Nest M.A."/>
            <person name="Wingfield M.J."/>
        </authorList>
    </citation>
    <scope>NUCLEOTIDE SEQUENCE [LARGE SCALE GENOMIC DNA]</scope>
    <source>
        <strain evidence="8">CMW44962</strain>
    </source>
</reference>
<accession>A0A9W7SW80</accession>
<dbReference type="EMBL" id="RIBY02000979">
    <property type="protein sequence ID" value="KAH9834705.1"/>
    <property type="molecule type" value="Genomic_DNA"/>
</dbReference>
<proteinExistence type="inferred from homology"/>
<dbReference type="GO" id="GO:0005743">
    <property type="term" value="C:mitochondrial inner membrane"/>
    <property type="evidence" value="ECO:0007669"/>
    <property type="project" value="TreeGrafter"/>
</dbReference>
<evidence type="ECO:0000256" key="3">
    <source>
        <dbReference type="ARBA" id="ARBA00022692"/>
    </source>
</evidence>
<evidence type="ECO:0000256" key="5">
    <source>
        <dbReference type="ARBA" id="ARBA00023136"/>
    </source>
</evidence>
<dbReference type="PANTHER" id="PTHR12428:SF65">
    <property type="entry name" value="CYTOCHROME C OXIDASE ASSEMBLY PROTEIN COX18, MITOCHONDRIAL"/>
    <property type="match status" value="1"/>
</dbReference>
<dbReference type="GO" id="GO:0033617">
    <property type="term" value="P:mitochondrial respiratory chain complex IV assembly"/>
    <property type="evidence" value="ECO:0007669"/>
    <property type="project" value="TreeGrafter"/>
</dbReference>
<keyword evidence="9" id="KW-1185">Reference proteome</keyword>
<keyword evidence="3 7" id="KW-0812">Transmembrane</keyword>
<dbReference type="PANTHER" id="PTHR12428">
    <property type="entry name" value="OXA1"/>
    <property type="match status" value="1"/>
</dbReference>
<feature type="transmembrane region" description="Helical" evidence="7">
    <location>
        <begin position="399"/>
        <end position="419"/>
    </location>
</feature>
<protein>
    <submittedName>
        <fullName evidence="8">Mitochondrial export translocase</fullName>
    </submittedName>
</protein>
<evidence type="ECO:0000256" key="6">
    <source>
        <dbReference type="SAM" id="MobiDB-lite"/>
    </source>
</evidence>
<comment type="subcellular location">
    <subcellularLocation>
        <location evidence="1">Membrane</location>
        <topology evidence="1">Multi-pass membrane protein</topology>
    </subcellularLocation>
</comment>
<feature type="compositionally biased region" description="Polar residues" evidence="6">
    <location>
        <begin position="213"/>
        <end position="228"/>
    </location>
</feature>
<name>A0A9W7SW80_9PEZI</name>
<keyword evidence="5 7" id="KW-0472">Membrane</keyword>
<dbReference type="OrthoDB" id="2148490at2759"/>
<dbReference type="InterPro" id="IPR001708">
    <property type="entry name" value="YidC/ALB3/OXA1/COX18"/>
</dbReference>
<evidence type="ECO:0000313" key="9">
    <source>
        <dbReference type="Proteomes" id="UP001138500"/>
    </source>
</evidence>
<comment type="similarity">
    <text evidence="2">Belongs to the OXA1/ALB3/YidC family.</text>
</comment>
<dbReference type="GO" id="GO:0032977">
    <property type="term" value="F:membrane insertase activity"/>
    <property type="evidence" value="ECO:0007669"/>
    <property type="project" value="InterPro"/>
</dbReference>
<gene>
    <name evidence="8" type="ORF">Tdes44962_MAKER08617</name>
</gene>
<dbReference type="AlphaFoldDB" id="A0A9W7SW80"/>
<comment type="caution">
    <text evidence="8">The sequence shown here is derived from an EMBL/GenBank/DDBJ whole genome shotgun (WGS) entry which is preliminary data.</text>
</comment>
<evidence type="ECO:0000256" key="1">
    <source>
        <dbReference type="ARBA" id="ARBA00004141"/>
    </source>
</evidence>
<keyword evidence="4 7" id="KW-1133">Transmembrane helix</keyword>
<feature type="compositionally biased region" description="Polar residues" evidence="6">
    <location>
        <begin position="245"/>
        <end position="273"/>
    </location>
</feature>
<dbReference type="Proteomes" id="UP001138500">
    <property type="component" value="Unassembled WGS sequence"/>
</dbReference>
<evidence type="ECO:0000313" key="8">
    <source>
        <dbReference type="EMBL" id="KAH9834705.1"/>
    </source>
</evidence>